<evidence type="ECO:0000313" key="3">
    <source>
        <dbReference type="Proteomes" id="UP001063166"/>
    </source>
</evidence>
<protein>
    <submittedName>
        <fullName evidence="2">Uncharacterized protein</fullName>
    </submittedName>
</protein>
<dbReference type="AlphaFoldDB" id="A0A9P3PSJ1"/>
<feature type="compositionally biased region" description="Basic and acidic residues" evidence="1">
    <location>
        <begin position="115"/>
        <end position="127"/>
    </location>
</feature>
<accession>A0A9P3PSJ1</accession>
<proteinExistence type="predicted"/>
<name>A0A9P3PSJ1_LYOSH</name>
<feature type="region of interest" description="Disordered" evidence="1">
    <location>
        <begin position="89"/>
        <end position="127"/>
    </location>
</feature>
<gene>
    <name evidence="2" type="ORF">LshimejAT787_0904550</name>
</gene>
<dbReference type="Proteomes" id="UP001063166">
    <property type="component" value="Unassembled WGS sequence"/>
</dbReference>
<organism evidence="2 3">
    <name type="scientific">Lyophyllum shimeji</name>
    <name type="common">Hon-shimeji</name>
    <name type="synonym">Tricholoma shimeji</name>
    <dbReference type="NCBI Taxonomy" id="47721"/>
    <lineage>
        <taxon>Eukaryota</taxon>
        <taxon>Fungi</taxon>
        <taxon>Dikarya</taxon>
        <taxon>Basidiomycota</taxon>
        <taxon>Agaricomycotina</taxon>
        <taxon>Agaricomycetes</taxon>
        <taxon>Agaricomycetidae</taxon>
        <taxon>Agaricales</taxon>
        <taxon>Tricholomatineae</taxon>
        <taxon>Lyophyllaceae</taxon>
        <taxon>Lyophyllum</taxon>
    </lineage>
</organism>
<sequence>MDGVGGIIRKFVCRSGRRPKYSSRACDYAITQYVPPVPLLPPSSSTGRDDIVVSEAREPEETVVVGKRASSSAMRESIITTRGCLKQQCSKKPTEVEGKASSLSPALRVVGPDTHTNDAAREGQRNN</sequence>
<evidence type="ECO:0000313" key="2">
    <source>
        <dbReference type="EMBL" id="GLB41240.1"/>
    </source>
</evidence>
<dbReference type="EMBL" id="BRPK01000009">
    <property type="protein sequence ID" value="GLB41240.1"/>
    <property type="molecule type" value="Genomic_DNA"/>
</dbReference>
<evidence type="ECO:0000256" key="1">
    <source>
        <dbReference type="SAM" id="MobiDB-lite"/>
    </source>
</evidence>
<comment type="caution">
    <text evidence="2">The sequence shown here is derived from an EMBL/GenBank/DDBJ whole genome shotgun (WGS) entry which is preliminary data.</text>
</comment>
<reference evidence="2" key="1">
    <citation type="submission" date="2022-07" db="EMBL/GenBank/DDBJ databases">
        <title>The genome of Lyophyllum shimeji provides insight into the initial evolution of ectomycorrhizal fungal genome.</title>
        <authorList>
            <person name="Kobayashi Y."/>
            <person name="Shibata T."/>
            <person name="Hirakawa H."/>
            <person name="Shigenobu S."/>
            <person name="Nishiyama T."/>
            <person name="Yamada A."/>
            <person name="Hasebe M."/>
            <person name="Kawaguchi M."/>
        </authorList>
    </citation>
    <scope>NUCLEOTIDE SEQUENCE</scope>
    <source>
        <strain evidence="2">AT787</strain>
    </source>
</reference>
<keyword evidence="3" id="KW-1185">Reference proteome</keyword>